<dbReference type="PANTHER" id="PTHR47970">
    <property type="entry name" value="KINESIN-LIKE PROTEIN KIF11"/>
    <property type="match status" value="1"/>
</dbReference>
<keyword evidence="6" id="KW-0472">Membrane</keyword>
<comment type="caution">
    <text evidence="7">The sequence shown here is derived from an EMBL/GenBank/DDBJ whole genome shotgun (WGS) entry which is preliminary data.</text>
</comment>
<evidence type="ECO:0000256" key="3">
    <source>
        <dbReference type="ARBA" id="ARBA00023175"/>
    </source>
</evidence>
<keyword evidence="4" id="KW-0206">Cytoskeleton</keyword>
<dbReference type="RefSeq" id="XP_028865771.1">
    <property type="nucleotide sequence ID" value="XM_029009938.1"/>
</dbReference>
<dbReference type="PANTHER" id="PTHR47970:SF12">
    <property type="entry name" value="KINESIN FAMILY MEMBER 11"/>
    <property type="match status" value="1"/>
</dbReference>
<keyword evidence="3" id="KW-0505">Motor protein</keyword>
<proteinExistence type="predicted"/>
<keyword evidence="8" id="KW-1185">Reference proteome</keyword>
<dbReference type="GO" id="GO:0051231">
    <property type="term" value="P:spindle elongation"/>
    <property type="evidence" value="ECO:0007669"/>
    <property type="project" value="TreeGrafter"/>
</dbReference>
<dbReference type="InterPro" id="IPR047149">
    <property type="entry name" value="KIF11-like"/>
</dbReference>
<evidence type="ECO:0000313" key="8">
    <source>
        <dbReference type="Proteomes" id="UP000236319"/>
    </source>
</evidence>
<dbReference type="GO" id="GO:0072686">
    <property type="term" value="C:mitotic spindle"/>
    <property type="evidence" value="ECO:0007669"/>
    <property type="project" value="TreeGrafter"/>
</dbReference>
<dbReference type="EMBL" id="BDSA01000001">
    <property type="protein sequence ID" value="GBE59528.1"/>
    <property type="molecule type" value="Genomic_DNA"/>
</dbReference>
<keyword evidence="6" id="KW-1133">Transmembrane helix</keyword>
<evidence type="ECO:0000256" key="5">
    <source>
        <dbReference type="SAM" id="Coils"/>
    </source>
</evidence>
<evidence type="ECO:0000256" key="6">
    <source>
        <dbReference type="SAM" id="Phobius"/>
    </source>
</evidence>
<dbReference type="GeneID" id="39873298"/>
<organism evidence="7 8">
    <name type="scientific">Babesia ovata</name>
    <dbReference type="NCBI Taxonomy" id="189622"/>
    <lineage>
        <taxon>Eukaryota</taxon>
        <taxon>Sar</taxon>
        <taxon>Alveolata</taxon>
        <taxon>Apicomplexa</taxon>
        <taxon>Aconoidasida</taxon>
        <taxon>Piroplasmida</taxon>
        <taxon>Babesiidae</taxon>
        <taxon>Babesia</taxon>
    </lineage>
</organism>
<dbReference type="Proteomes" id="UP000236319">
    <property type="component" value="Unassembled WGS sequence"/>
</dbReference>
<feature type="transmembrane region" description="Helical" evidence="6">
    <location>
        <begin position="2269"/>
        <end position="2289"/>
    </location>
</feature>
<accession>A0A2H6K972</accession>
<keyword evidence="2" id="KW-0963">Cytoplasm</keyword>
<evidence type="ECO:0000256" key="1">
    <source>
        <dbReference type="ARBA" id="ARBA00004245"/>
    </source>
</evidence>
<dbReference type="OrthoDB" id="432483at2759"/>
<comment type="subcellular location">
    <subcellularLocation>
        <location evidence="1">Cytoplasm</location>
        <location evidence="1">Cytoskeleton</location>
    </subcellularLocation>
</comment>
<dbReference type="GO" id="GO:0005876">
    <property type="term" value="C:spindle microtubule"/>
    <property type="evidence" value="ECO:0007669"/>
    <property type="project" value="TreeGrafter"/>
</dbReference>
<dbReference type="VEuPathDB" id="PiroplasmaDB:BOVATA_010210"/>
<reference evidence="7 8" key="1">
    <citation type="journal article" date="2017" name="BMC Genomics">
        <title>Whole-genome assembly of Babesia ovata and comparative genomics between closely related pathogens.</title>
        <authorList>
            <person name="Yamagishi J."/>
            <person name="Asada M."/>
            <person name="Hakimi H."/>
            <person name="Tanaka T.Q."/>
            <person name="Sugimoto C."/>
            <person name="Kawazu S."/>
        </authorList>
    </citation>
    <scope>NUCLEOTIDE SEQUENCE [LARGE SCALE GENOMIC DNA]</scope>
    <source>
        <strain evidence="7 8">Miyake</strain>
    </source>
</reference>
<name>A0A2H6K972_9APIC</name>
<evidence type="ECO:0000256" key="4">
    <source>
        <dbReference type="ARBA" id="ARBA00023212"/>
    </source>
</evidence>
<evidence type="ECO:0000313" key="7">
    <source>
        <dbReference type="EMBL" id="GBE59528.1"/>
    </source>
</evidence>
<keyword evidence="6" id="KW-0812">Transmembrane</keyword>
<feature type="coiled-coil region" evidence="5">
    <location>
        <begin position="437"/>
        <end position="481"/>
    </location>
</feature>
<dbReference type="GO" id="GO:0090307">
    <property type="term" value="P:mitotic spindle assembly"/>
    <property type="evidence" value="ECO:0007669"/>
    <property type="project" value="TreeGrafter"/>
</dbReference>
<evidence type="ECO:0000256" key="2">
    <source>
        <dbReference type="ARBA" id="ARBA00022490"/>
    </source>
</evidence>
<protein>
    <submittedName>
        <fullName evidence="7">Extracellular matrix-binding ebh, putative</fullName>
    </submittedName>
</protein>
<dbReference type="GO" id="GO:0008574">
    <property type="term" value="F:plus-end-directed microtubule motor activity"/>
    <property type="evidence" value="ECO:0007669"/>
    <property type="project" value="TreeGrafter"/>
</dbReference>
<feature type="coiled-coil region" evidence="5">
    <location>
        <begin position="576"/>
        <end position="603"/>
    </location>
</feature>
<keyword evidence="5" id="KW-0175">Coiled coil</keyword>
<dbReference type="SUPFAM" id="SSF58113">
    <property type="entry name" value="Apolipoprotein A-I"/>
    <property type="match status" value="1"/>
</dbReference>
<sequence length="2338" mass="260095">MASKALTDCPENLREAIDWLIQVKHGDGIQKLSDALGKLFDNVVQDAEESLSSLPESDEPSARDVIDKLQTFQNAVTKNSENLNQNTLHNLCSTVEKFLGYHPTGTYDGSGIVYSSASRVCDAVMSFLYALFSDVYENQPYVVGRVLLGGLVSDLEKARWSGHHGFSTVVPKVATGLEDYNRKVKDSNDRVKRPIDELLEYVNPGGELYRGIHALQVDNVTEKEVKKAAGLVEECQKRADGFYNNMNTVASTTSAIKDLNPTLRDKVMSAKKHTTQERKRLQNLTRKERDNLEAMTKMIRKALTELENNVSIKIGEQIDALVEKLKGMVEKIRAKLVDIYLALGKYVDELEAWITEAKKFIGFAERNVKIILDEVTVKKSGEKPEKWKKIDDLANDINKKLGEENSKLQTWINSAEETRGKAEKRAREAFDILSYYKNDKSREKTELAENLEAIEHARNKIAEVNKKLQDADIDLGQWQNAADKVLQGVVSNSKNVKEKLNPEKNSGHEIGQKIGAIIDAKDKLDHAKNTLAQHLGSLASWKGEAYTVIGEAVSKAQAVHDALQEDKQPGSGKTDLGQQIQNIDNAKQDIQNANNTLATKLTALQNWHKAASEIVTKAETKCTEILRRVDKDSNSGAEVKIKEQAQKLKEKANDLLSAYQQTFTTVSDLGQKVTAAVEDLEKGMKVDLQRLQKDIVSQMKKHVGGMLSSIRDSVGQIKGEAGKGDQNTGGAGLEGIVAGVQQYAKAFAANWSFRNIVGGWAEGILGSNENHNKKEPKKWLQRYVDDNNGRGGEAVRLLNGDHRGFSWSKKIIEQIETKFEGAIKKAAGVVEKDNDNIQKIITSVKSGCELFVNGLDEELNKGIGTFSNKIFDGIANGVTGGHKEKNTIQPAIQAALIGLSATASQVGKELHSVFLGEYRMGNNGKCIARELDKVVQDTRNLDTKLDNASKTALGTTALSVPPGPDNKILQKVIGIEEEVNKGMQRNGGKLEVENNFKTIMSAYEVKKNNPAGQQGLYKKLTTKDIPNAMDAFKSVEGLESGGTDGVEPTKKALTSAFEAIEQELQAISWFVDNGKLWPPSLKDQPQDQDGIRQRLGDLSEMLRKEDDVQLRGKGLNMDTVKGLKAIEDKIKQLKESEYDKRTKEIGEALPTIRDELRKLRDTLMKSDKNDVIYRLYDFQYIGLEHNSWSPNGLRVDGLGKIHTDIAQLQKNQFTQNPRLIGGAVLIITQSLNNLQSDLDKNVTAKLESLKSNGLNHTENWDGQYKNVKGFETIKETIKELNEELGKQPDAIENVVENIRVELAKIGIKLHNVALDGDVVDHLRALRTLISKHDNRQGLQAIHKALDGVHTLVPVINAKLTELCEAVKMPGMRVEDALERLSTLINHDYVVISGGEQHGLNEIKNQIKRLRADLLSGPIDACEQFLRDTDAAGRLTKQRLREHLREQINIAEDAMIAQANSNYVSSVKQMLQQYASKVNSELGKLPAEIDHDLAVGVKGLMKQIAGDNNGNINLLTDVSSIRDLSYRFNVFCGRLRLYLEAEIKREHLEQMSQRNPVPRGPETLYTDKLDEIYTALNDLLGHLTRQKRYDHEMLGKLDKLADAVNALRPQGFTKPNSPLLDGIGEGLRAFVGELRHVYISTYDGAFDDCVLFHAAKKTHTPEATKCAMILLTITDIIFRGINRLRMGCADGWAHHNINAYNPLGQFLGRCGFVVASEGVIHAELRNENACNDAEICSLIHDALEPLDAFHDMLKYYLRVCHLRIPPEPRYPCTVRDILAWLAGLPHTAVYNGVQAHCHNLLRDRNNSGDAVLSPILSTGLHFSLVDTSVLAYDLLVTVCGNGRGFDHADYKYACNFWDNSRGFHYPSDVDELLDILARLCKRALRALNFLRARCRYDASMGHGWSQCRYGRNVPAANWQCGDHSSDKAVCQPKSPLQAHLMDGLVCLLPHKLTSVGCDSECSTCPTASPGQQCVTPMGFWDLPRAASRTGVGRDIFAVLTALCSNAESPLPTLLRCLLSINPCPPQSLGDMFAFFCNLAQCRQSGKYVDNSGFTANLNANVIPSVSMNLCPTTQAVRLTSALTALYHSPADHATAAQADADTDKNTNTDTHSDLSSLTVRAHCSDSLTCAPYLQPLSFHACHTFPERHAHLYLSWVVHLAWHFWGLLRELLDQFQNIDCRASGCVECPCNPGQHGVEFNCKCGALVSCGGVMPTLFHHGFTFGNAGTLYQTNRKYCRHFHTQLQNVLHSNHFTELFRQIDQLLWHIREPFLYTIVSLWSIATVFLAYTMLYRIDVLRIRSHLLTSKASHLIDVKALLTHGREMLSLYHDVDYFDDEPFD</sequence>
<gene>
    <name evidence="7" type="ORF">BOVATA_010210</name>
</gene>